<dbReference type="RefSeq" id="WP_043433743.1">
    <property type="nucleotide sequence ID" value="NZ_CP021080.1"/>
</dbReference>
<dbReference type="EMBL" id="CP022433">
    <property type="protein sequence ID" value="ASN26310.1"/>
    <property type="molecule type" value="Genomic_DNA"/>
</dbReference>
<dbReference type="STRING" id="1355015.LK06_021290"/>
<feature type="domain" description="Cupin type-2" evidence="2">
    <location>
        <begin position="43"/>
        <end position="113"/>
    </location>
</feature>
<dbReference type="OrthoDB" id="3620182at2"/>
<keyword evidence="4" id="KW-1185">Reference proteome</keyword>
<dbReference type="InterPro" id="IPR013096">
    <property type="entry name" value="Cupin_2"/>
</dbReference>
<dbReference type="SUPFAM" id="SSF51182">
    <property type="entry name" value="RmlC-like cupins"/>
    <property type="match status" value="1"/>
</dbReference>
<evidence type="ECO:0000259" key="2">
    <source>
        <dbReference type="Pfam" id="PF07883"/>
    </source>
</evidence>
<dbReference type="InterPro" id="IPR014710">
    <property type="entry name" value="RmlC-like_jellyroll"/>
</dbReference>
<evidence type="ECO:0000256" key="1">
    <source>
        <dbReference type="SAM" id="MobiDB-lite"/>
    </source>
</evidence>
<dbReference type="KEGG" id="splu:LK06_021290"/>
<feature type="region of interest" description="Disordered" evidence="1">
    <location>
        <begin position="1"/>
        <end position="29"/>
    </location>
</feature>
<organism evidence="3 4">
    <name type="scientific">Streptomyces pluripotens</name>
    <dbReference type="NCBI Taxonomy" id="1355015"/>
    <lineage>
        <taxon>Bacteria</taxon>
        <taxon>Bacillati</taxon>
        <taxon>Actinomycetota</taxon>
        <taxon>Actinomycetes</taxon>
        <taxon>Kitasatosporales</taxon>
        <taxon>Streptomycetaceae</taxon>
        <taxon>Streptomyces</taxon>
    </lineage>
</organism>
<evidence type="ECO:0000313" key="4">
    <source>
        <dbReference type="Proteomes" id="UP000031501"/>
    </source>
</evidence>
<dbReference type="InterPro" id="IPR011051">
    <property type="entry name" value="RmlC_Cupin_sf"/>
</dbReference>
<sequence length="130" mass="13720">MGTQSGQPGRVTVVGPSERRPGPPTPGMERQEAFATQDMWSGLIRTAPGMVSGWHHHGDYDTVVYVLSGRVKIDFGAGGADSVTGRPGDFIRVPRDTVHREGNPSAEPAEALVLRVGKGPSTFNVEGPAS</sequence>
<dbReference type="Pfam" id="PF07883">
    <property type="entry name" value="Cupin_2"/>
    <property type="match status" value="1"/>
</dbReference>
<accession>A0A221P286</accession>
<proteinExistence type="predicted"/>
<dbReference type="Proteomes" id="UP000031501">
    <property type="component" value="Chromosome"/>
</dbReference>
<gene>
    <name evidence="3" type="ORF">LK07_22445</name>
</gene>
<dbReference type="Gene3D" id="2.60.120.10">
    <property type="entry name" value="Jelly Rolls"/>
    <property type="match status" value="1"/>
</dbReference>
<dbReference type="AlphaFoldDB" id="A0A221P286"/>
<protein>
    <submittedName>
        <fullName evidence="3">Cupin</fullName>
    </submittedName>
</protein>
<reference evidence="3 4" key="1">
    <citation type="submission" date="2017-07" db="EMBL/GenBank/DDBJ databases">
        <title>Genome sequence of Streptomyces pluripotens MUSC 137T.</title>
        <authorList>
            <person name="Ser H.-L."/>
            <person name="Lee L.-H."/>
        </authorList>
    </citation>
    <scope>NUCLEOTIDE SEQUENCE [LARGE SCALE GENOMIC DNA]</scope>
    <source>
        <strain evidence="3 4">MUSC 137</strain>
    </source>
</reference>
<evidence type="ECO:0000313" key="3">
    <source>
        <dbReference type="EMBL" id="ASN26310.1"/>
    </source>
</evidence>
<name>A0A221P286_9ACTN</name>